<dbReference type="InterPro" id="IPR012910">
    <property type="entry name" value="Plug_dom"/>
</dbReference>
<dbReference type="InterPro" id="IPR037066">
    <property type="entry name" value="Plug_dom_sf"/>
</dbReference>
<dbReference type="PANTHER" id="PTHR30069">
    <property type="entry name" value="TONB-DEPENDENT OUTER MEMBRANE RECEPTOR"/>
    <property type="match status" value="1"/>
</dbReference>
<evidence type="ECO:0000256" key="5">
    <source>
        <dbReference type="ARBA" id="ARBA00022729"/>
    </source>
</evidence>
<keyword evidence="16" id="KW-1185">Reference proteome</keyword>
<evidence type="ECO:0000259" key="13">
    <source>
        <dbReference type="Pfam" id="PF00593"/>
    </source>
</evidence>
<evidence type="ECO:0000256" key="1">
    <source>
        <dbReference type="ARBA" id="ARBA00004571"/>
    </source>
</evidence>
<dbReference type="SUPFAM" id="SSF56935">
    <property type="entry name" value="Porins"/>
    <property type="match status" value="1"/>
</dbReference>
<feature type="signal peptide" evidence="12">
    <location>
        <begin position="1"/>
        <end position="22"/>
    </location>
</feature>
<evidence type="ECO:0000256" key="12">
    <source>
        <dbReference type="SAM" id="SignalP"/>
    </source>
</evidence>
<feature type="domain" description="TonB-dependent receptor plug" evidence="14">
    <location>
        <begin position="117"/>
        <end position="224"/>
    </location>
</feature>
<accession>A0ABS9RF18</accession>
<organism evidence="15 16">
    <name type="scientific">Aestuariibaculum lutulentum</name>
    <dbReference type="NCBI Taxonomy" id="2920935"/>
    <lineage>
        <taxon>Bacteria</taxon>
        <taxon>Pseudomonadati</taxon>
        <taxon>Bacteroidota</taxon>
        <taxon>Flavobacteriia</taxon>
        <taxon>Flavobacteriales</taxon>
        <taxon>Flavobacteriaceae</taxon>
    </lineage>
</organism>
<dbReference type="PROSITE" id="PS52016">
    <property type="entry name" value="TONB_DEPENDENT_REC_3"/>
    <property type="match status" value="1"/>
</dbReference>
<evidence type="ECO:0000256" key="11">
    <source>
        <dbReference type="RuleBase" id="RU003357"/>
    </source>
</evidence>
<sequence length="1032" mass="112260">MKTKFSGILTLLLAFVVQLTFAQEKTISGVVSDESGLPLPGATVLVKGTTTGTSTDFDGKYSIDASQGATLIFSFVGYSSKSLVVGSSNSINVTLIEDAAALEEVVVTALGIKKNPKELSYSVSQLKTEEITQTRAVNVATAMVGKIAGMQINTTSNGVNPNTRVVLRGNRSLLGNNQALIVVDGFPSSRGVLDRINSDDIEDISVLKGANAAALYGSEAANGVVVVTTKLGKGPLKVSYHGSVQFENVSYLPEVQDQFGVGGFPDGTLYPLENVAWGPRFDGQLVDASETLDNGEVWQVPYSPIKNHYKNFFVTGTSLRHGVSASGGDDDSTFYISLDQTNTTGTVPKDAFNQTNFRLKASKSLNKLNVGGNLSFYRNHSNTVGTGRQGRPLYWAIINTPLHIPFDQIKNWQTGKFTRNEVSYFRFYENPYFIVDARRNKTDYNEFNVLAFADYNITDWLTATLQMGYTGSASTSKREYDAFTYAFHLDHVYSEIDPYGAETSDGSSNSSRVNSDFLLKMNKDLSEDFNLKATIGQNVRIQDSKSISVAGGDLIIPDFYNVSTRTGDLTGSEYTSNYRKTGVYGEATLGFKDYLYLTGTGRNDWSSSLPQDNNSFFYWGTGLSFVATNAFPGMVSDKGINYLKARLNYTKTGNDPGAYQTSSTFSAPANFPYGSTVGLTQASRVASPNLSPEFTASLEAGLELGFFNNRLLSNITVYKSNSTDQIVPIDVALSSGAESAVINVGEIENKGIEFDFNATVLLTDKIKWDIGGNYAYFHSEVLELADGVDEIGIGSYYADGAGYGAEIVAQVGQPYPLLKTSSYLRDPEGRVIVDADGDPIQDTQNQIQGKTTPDYILGMNTSFRFKNFSLYAVAEYRTGHVFYNNLVDALEFTGLTKHSATAGRQPFVFPNSSYSDGNGGYIANENRLTSGGGNAFWDAYNEVKENYVTDATTLKLREVSLSYNFGDKTLDAIGMSNLAIGVYGRNLLTLRPKDNVYTDPEFNYTTGNAVGFGTQQQTAPTRQFGLSINATF</sequence>
<dbReference type="Pfam" id="PF00593">
    <property type="entry name" value="TonB_dep_Rec_b-barrel"/>
    <property type="match status" value="1"/>
</dbReference>
<protein>
    <submittedName>
        <fullName evidence="15">SusC/RagA family TonB-linked outer membrane protein</fullName>
    </submittedName>
</protein>
<feature type="chain" id="PRO_5047058866" evidence="12">
    <location>
        <begin position="23"/>
        <end position="1032"/>
    </location>
</feature>
<dbReference type="InterPro" id="IPR008969">
    <property type="entry name" value="CarboxyPept-like_regulatory"/>
</dbReference>
<dbReference type="NCBIfam" id="TIGR04057">
    <property type="entry name" value="SusC_RagA_signa"/>
    <property type="match status" value="1"/>
</dbReference>
<dbReference type="InterPro" id="IPR039426">
    <property type="entry name" value="TonB-dep_rcpt-like"/>
</dbReference>
<gene>
    <name evidence="15" type="ORF">MKW35_02765</name>
</gene>
<proteinExistence type="inferred from homology"/>
<keyword evidence="4 10" id="KW-0812">Transmembrane</keyword>
<keyword evidence="3 10" id="KW-1134">Transmembrane beta strand</keyword>
<dbReference type="Gene3D" id="2.40.170.20">
    <property type="entry name" value="TonB-dependent receptor, beta-barrel domain"/>
    <property type="match status" value="1"/>
</dbReference>
<keyword evidence="9 10" id="KW-0998">Cell outer membrane</keyword>
<comment type="subcellular location">
    <subcellularLocation>
        <location evidence="1 10">Cell outer membrane</location>
        <topology evidence="1 10">Multi-pass membrane protein</topology>
    </subcellularLocation>
</comment>
<evidence type="ECO:0000259" key="14">
    <source>
        <dbReference type="Pfam" id="PF07715"/>
    </source>
</evidence>
<dbReference type="InterPro" id="IPR000531">
    <property type="entry name" value="Beta-barrel_TonB"/>
</dbReference>
<evidence type="ECO:0000256" key="2">
    <source>
        <dbReference type="ARBA" id="ARBA00022448"/>
    </source>
</evidence>
<dbReference type="Pfam" id="PF13715">
    <property type="entry name" value="CarbopepD_reg_2"/>
    <property type="match status" value="1"/>
</dbReference>
<dbReference type="Pfam" id="PF07715">
    <property type="entry name" value="Plug"/>
    <property type="match status" value="1"/>
</dbReference>
<evidence type="ECO:0000256" key="7">
    <source>
        <dbReference type="ARBA" id="ARBA00023136"/>
    </source>
</evidence>
<dbReference type="SUPFAM" id="SSF49464">
    <property type="entry name" value="Carboxypeptidase regulatory domain-like"/>
    <property type="match status" value="1"/>
</dbReference>
<keyword evidence="8" id="KW-0675">Receptor</keyword>
<dbReference type="PANTHER" id="PTHR30069:SF29">
    <property type="entry name" value="HEMOGLOBIN AND HEMOGLOBIN-HAPTOGLOBIN-BINDING PROTEIN 1-RELATED"/>
    <property type="match status" value="1"/>
</dbReference>
<evidence type="ECO:0000256" key="3">
    <source>
        <dbReference type="ARBA" id="ARBA00022452"/>
    </source>
</evidence>
<feature type="domain" description="TonB-dependent receptor-like beta-barrel" evidence="13">
    <location>
        <begin position="423"/>
        <end position="874"/>
    </location>
</feature>
<keyword evidence="6 11" id="KW-0798">TonB box</keyword>
<keyword evidence="2 10" id="KW-0813">Transport</keyword>
<comment type="similarity">
    <text evidence="10 11">Belongs to the TonB-dependent receptor family.</text>
</comment>
<keyword evidence="7 10" id="KW-0472">Membrane</keyword>
<reference evidence="15" key="1">
    <citation type="submission" date="2022-02" db="EMBL/GenBank/DDBJ databases">
        <title>Aestuariibaculum sp., a marine bacterium isolated from sediment in Guangxi.</title>
        <authorList>
            <person name="Ying J."/>
        </authorList>
    </citation>
    <scope>NUCLEOTIDE SEQUENCE</scope>
    <source>
        <strain evidence="15">L182</strain>
    </source>
</reference>
<evidence type="ECO:0000256" key="4">
    <source>
        <dbReference type="ARBA" id="ARBA00022692"/>
    </source>
</evidence>
<evidence type="ECO:0000256" key="8">
    <source>
        <dbReference type="ARBA" id="ARBA00023170"/>
    </source>
</evidence>
<comment type="caution">
    <text evidence="15">The sequence shown here is derived from an EMBL/GenBank/DDBJ whole genome shotgun (WGS) entry which is preliminary data.</text>
</comment>
<dbReference type="InterPro" id="IPR023997">
    <property type="entry name" value="TonB-dep_OMP_SusC/RagA_CS"/>
</dbReference>
<evidence type="ECO:0000313" key="16">
    <source>
        <dbReference type="Proteomes" id="UP001156141"/>
    </source>
</evidence>
<dbReference type="InterPro" id="IPR023996">
    <property type="entry name" value="TonB-dep_OMP_SusC/RagA"/>
</dbReference>
<evidence type="ECO:0000256" key="9">
    <source>
        <dbReference type="ARBA" id="ARBA00023237"/>
    </source>
</evidence>
<name>A0ABS9RF18_9FLAO</name>
<dbReference type="InterPro" id="IPR036942">
    <property type="entry name" value="Beta-barrel_TonB_sf"/>
</dbReference>
<dbReference type="NCBIfam" id="TIGR04056">
    <property type="entry name" value="OMP_RagA_SusC"/>
    <property type="match status" value="1"/>
</dbReference>
<dbReference type="RefSeq" id="WP_240571857.1">
    <property type="nucleotide sequence ID" value="NZ_CP136709.1"/>
</dbReference>
<dbReference type="Gene3D" id="2.170.130.10">
    <property type="entry name" value="TonB-dependent receptor, plug domain"/>
    <property type="match status" value="1"/>
</dbReference>
<dbReference type="Proteomes" id="UP001156141">
    <property type="component" value="Unassembled WGS sequence"/>
</dbReference>
<dbReference type="EMBL" id="JAKVQD010000001">
    <property type="protein sequence ID" value="MCH4551528.1"/>
    <property type="molecule type" value="Genomic_DNA"/>
</dbReference>
<evidence type="ECO:0000256" key="10">
    <source>
        <dbReference type="PROSITE-ProRule" id="PRU01360"/>
    </source>
</evidence>
<dbReference type="Gene3D" id="2.60.40.1120">
    <property type="entry name" value="Carboxypeptidase-like, regulatory domain"/>
    <property type="match status" value="1"/>
</dbReference>
<evidence type="ECO:0000256" key="6">
    <source>
        <dbReference type="ARBA" id="ARBA00023077"/>
    </source>
</evidence>
<keyword evidence="5 12" id="KW-0732">Signal</keyword>
<evidence type="ECO:0000313" key="15">
    <source>
        <dbReference type="EMBL" id="MCH4551528.1"/>
    </source>
</evidence>